<dbReference type="InterPro" id="IPR035897">
    <property type="entry name" value="Toll_tir_struct_dom_sf"/>
</dbReference>
<sequence length="295" mass="33222">MTDIETAPKVFISYSWESQVHKEWVRGLAERLTTNGVNVRLDQWHISPGQSLTQFMEVEAQGCDFALVICTKDYSRKSLLRAGGVGYEQQIITGRIAAGLERERFIPIIRDGEFAPGVDCSVPPQFSGIYAIDMRDDAVADQRIEDLLRAIFKEPALKAPPIGSRPSFIADSVTESALIVTHRLAVLDMEGWHLLSGVASSERFPSTFIIPEVSERYNLKLGDAVKLQFEFSLLDENEDDDLFCERMWVEVIGYSGPYILGRLVNQPACSDEQENLRHGDEVVFLPEHVIDIMRD</sequence>
<dbReference type="AlphaFoldDB" id="A0A5E6R0R4"/>
<gene>
    <name evidence="2" type="ORF">PS631_01325</name>
</gene>
<dbReference type="InterPro" id="IPR018756">
    <property type="entry name" value="DUF2314"/>
</dbReference>
<reference evidence="2 3" key="1">
    <citation type="submission" date="2019-09" db="EMBL/GenBank/DDBJ databases">
        <authorList>
            <person name="Chandra G."/>
            <person name="Truman W A."/>
        </authorList>
    </citation>
    <scope>NUCLEOTIDE SEQUENCE [LARGE SCALE GENOMIC DNA]</scope>
    <source>
        <strain evidence="2">PS631</strain>
    </source>
</reference>
<dbReference type="PROSITE" id="PS51534">
    <property type="entry name" value="SEFIR"/>
    <property type="match status" value="1"/>
</dbReference>
<evidence type="ECO:0000259" key="1">
    <source>
        <dbReference type="PROSITE" id="PS51534"/>
    </source>
</evidence>
<dbReference type="Gene3D" id="3.40.50.10140">
    <property type="entry name" value="Toll/interleukin-1 receptor homology (TIR) domain"/>
    <property type="match status" value="1"/>
</dbReference>
<accession>A0A5E6R0R4</accession>
<organism evidence="2 3">
    <name type="scientific">Pseudomonas fluorescens</name>
    <dbReference type="NCBI Taxonomy" id="294"/>
    <lineage>
        <taxon>Bacteria</taxon>
        <taxon>Pseudomonadati</taxon>
        <taxon>Pseudomonadota</taxon>
        <taxon>Gammaproteobacteria</taxon>
        <taxon>Pseudomonadales</taxon>
        <taxon>Pseudomonadaceae</taxon>
        <taxon>Pseudomonas</taxon>
    </lineage>
</organism>
<protein>
    <recommendedName>
        <fullName evidence="1">SEFIR domain-containing protein</fullName>
    </recommendedName>
</protein>
<dbReference type="SUPFAM" id="SSF52200">
    <property type="entry name" value="Toll/Interleukin receptor TIR domain"/>
    <property type="match status" value="1"/>
</dbReference>
<dbReference type="Proteomes" id="UP000399692">
    <property type="component" value="Unassembled WGS sequence"/>
</dbReference>
<dbReference type="GO" id="GO:0007165">
    <property type="term" value="P:signal transduction"/>
    <property type="evidence" value="ECO:0007669"/>
    <property type="project" value="InterPro"/>
</dbReference>
<feature type="domain" description="SEFIR" evidence="1">
    <location>
        <begin position="7"/>
        <end position="143"/>
    </location>
</feature>
<dbReference type="Pfam" id="PF13676">
    <property type="entry name" value="TIR_2"/>
    <property type="match status" value="1"/>
</dbReference>
<dbReference type="Pfam" id="PF10077">
    <property type="entry name" value="DUF2314"/>
    <property type="match status" value="1"/>
</dbReference>
<proteinExistence type="predicted"/>
<dbReference type="InterPro" id="IPR000157">
    <property type="entry name" value="TIR_dom"/>
</dbReference>
<dbReference type="InterPro" id="IPR013568">
    <property type="entry name" value="SEFIR_dom"/>
</dbReference>
<evidence type="ECO:0000313" key="2">
    <source>
        <dbReference type="EMBL" id="VVM61706.1"/>
    </source>
</evidence>
<evidence type="ECO:0000313" key="3">
    <source>
        <dbReference type="Proteomes" id="UP000399692"/>
    </source>
</evidence>
<dbReference type="EMBL" id="CABVHF010000002">
    <property type="protein sequence ID" value="VVM61706.1"/>
    <property type="molecule type" value="Genomic_DNA"/>
</dbReference>
<name>A0A5E6R0R4_PSEFL</name>
<dbReference type="RefSeq" id="WP_191622744.1">
    <property type="nucleotide sequence ID" value="NZ_CABVHF010000002.1"/>
</dbReference>